<keyword evidence="3" id="KW-1185">Reference proteome</keyword>
<evidence type="ECO:0000313" key="3">
    <source>
        <dbReference type="Proteomes" id="UP001162480"/>
    </source>
</evidence>
<evidence type="ECO:0000313" key="2">
    <source>
        <dbReference type="EMBL" id="CAI9727044.1"/>
    </source>
</evidence>
<proteinExistence type="predicted"/>
<dbReference type="AlphaFoldDB" id="A0AA36B3Q0"/>
<reference evidence="2" key="1">
    <citation type="submission" date="2023-08" db="EMBL/GenBank/DDBJ databases">
        <authorList>
            <person name="Alioto T."/>
            <person name="Alioto T."/>
            <person name="Gomez Garrido J."/>
        </authorList>
    </citation>
    <scope>NUCLEOTIDE SEQUENCE</scope>
</reference>
<protein>
    <submittedName>
        <fullName evidence="2">Uncharacterized protein</fullName>
    </submittedName>
</protein>
<gene>
    <name evidence="2" type="ORF">OCTVUL_1B030896</name>
</gene>
<dbReference type="EMBL" id="OX597821">
    <property type="protein sequence ID" value="CAI9727044.1"/>
    <property type="molecule type" value="Genomic_DNA"/>
</dbReference>
<name>A0AA36B3Q0_OCTVU</name>
<organism evidence="2 3">
    <name type="scientific">Octopus vulgaris</name>
    <name type="common">Common octopus</name>
    <dbReference type="NCBI Taxonomy" id="6645"/>
    <lineage>
        <taxon>Eukaryota</taxon>
        <taxon>Metazoa</taxon>
        <taxon>Spiralia</taxon>
        <taxon>Lophotrochozoa</taxon>
        <taxon>Mollusca</taxon>
        <taxon>Cephalopoda</taxon>
        <taxon>Coleoidea</taxon>
        <taxon>Octopodiformes</taxon>
        <taxon>Octopoda</taxon>
        <taxon>Incirrata</taxon>
        <taxon>Octopodidae</taxon>
        <taxon>Octopus</taxon>
    </lineage>
</organism>
<evidence type="ECO:0000256" key="1">
    <source>
        <dbReference type="SAM" id="MobiDB-lite"/>
    </source>
</evidence>
<feature type="region of interest" description="Disordered" evidence="1">
    <location>
        <begin position="82"/>
        <end position="112"/>
    </location>
</feature>
<dbReference type="Proteomes" id="UP001162480">
    <property type="component" value="Chromosome 8"/>
</dbReference>
<sequence length="166" mass="19545">MIRANLALCRLEAELSFLQSRKPRQEEKVTTIDTIIFSKISERNDNQNQEKLQQLRKEDTKRKEKVCIRMWEKSTGVVHYENAMGKKSIMKTKPPQQKSTGKPTPRGSKQEYRTARRLKTYANRPPNSSEIQIRNPFSTIPNLHTTMNKCTNYKQPSTKYSRWRNT</sequence>
<accession>A0AA36B3Q0</accession>